<comment type="caution">
    <text evidence="2">The sequence shown here is derived from an EMBL/GenBank/DDBJ whole genome shotgun (WGS) entry which is preliminary data.</text>
</comment>
<organism evidence="2 3">
    <name type="scientific">Pipistrellus kuhlii</name>
    <name type="common">Kuhl's pipistrelle</name>
    <dbReference type="NCBI Taxonomy" id="59472"/>
    <lineage>
        <taxon>Eukaryota</taxon>
        <taxon>Metazoa</taxon>
        <taxon>Chordata</taxon>
        <taxon>Craniata</taxon>
        <taxon>Vertebrata</taxon>
        <taxon>Euteleostomi</taxon>
        <taxon>Mammalia</taxon>
        <taxon>Eutheria</taxon>
        <taxon>Laurasiatheria</taxon>
        <taxon>Chiroptera</taxon>
        <taxon>Yangochiroptera</taxon>
        <taxon>Vespertilionidae</taxon>
        <taxon>Pipistrellus</taxon>
    </lineage>
</organism>
<sequence length="121" mass="13982">MMWLVISLRLFHFNLTWIYMLNSSTSHLELVLTHKLKGPVPIKVALISYSSHLGIPKTPACLHDQLYIFEVSGDPLRFNNFLECLRELGNSYNFCFIVKNTNQSLTTSTCQDHFFSMAAFY</sequence>
<feature type="signal peptide" evidence="1">
    <location>
        <begin position="1"/>
        <end position="16"/>
    </location>
</feature>
<accession>A0A7J7VNA3</accession>
<evidence type="ECO:0000313" key="3">
    <source>
        <dbReference type="Proteomes" id="UP000558488"/>
    </source>
</evidence>
<gene>
    <name evidence="2" type="ORF">mPipKuh1_008431</name>
</gene>
<dbReference type="Proteomes" id="UP000558488">
    <property type="component" value="Unassembled WGS sequence"/>
</dbReference>
<dbReference type="AlphaFoldDB" id="A0A7J7VNA3"/>
<feature type="chain" id="PRO_5029632664" evidence="1">
    <location>
        <begin position="17"/>
        <end position="121"/>
    </location>
</feature>
<name>A0A7J7VNA3_PIPKU</name>
<keyword evidence="3" id="KW-1185">Reference proteome</keyword>
<keyword evidence="1" id="KW-0732">Signal</keyword>
<dbReference type="EMBL" id="JACAGB010000014">
    <property type="protein sequence ID" value="KAF6326436.1"/>
    <property type="molecule type" value="Genomic_DNA"/>
</dbReference>
<reference evidence="2 3" key="1">
    <citation type="journal article" date="2020" name="Nature">
        <title>Six reference-quality genomes reveal evolution of bat adaptations.</title>
        <authorList>
            <person name="Jebb D."/>
            <person name="Huang Z."/>
            <person name="Pippel M."/>
            <person name="Hughes G.M."/>
            <person name="Lavrichenko K."/>
            <person name="Devanna P."/>
            <person name="Winkler S."/>
            <person name="Jermiin L.S."/>
            <person name="Skirmuntt E.C."/>
            <person name="Katzourakis A."/>
            <person name="Burkitt-Gray L."/>
            <person name="Ray D.A."/>
            <person name="Sullivan K.A.M."/>
            <person name="Roscito J.G."/>
            <person name="Kirilenko B.M."/>
            <person name="Davalos L.M."/>
            <person name="Corthals A.P."/>
            <person name="Power M.L."/>
            <person name="Jones G."/>
            <person name="Ransome R.D."/>
            <person name="Dechmann D.K.N."/>
            <person name="Locatelli A.G."/>
            <person name="Puechmaille S.J."/>
            <person name="Fedrigo O."/>
            <person name="Jarvis E.D."/>
            <person name="Hiller M."/>
            <person name="Vernes S.C."/>
            <person name="Myers E.W."/>
            <person name="Teeling E.C."/>
        </authorList>
    </citation>
    <scope>NUCLEOTIDE SEQUENCE [LARGE SCALE GENOMIC DNA]</scope>
    <source>
        <strain evidence="2">MPipKuh1</strain>
        <tissue evidence="2">Flight muscle</tissue>
    </source>
</reference>
<protein>
    <submittedName>
        <fullName evidence="2">Uncharacterized protein</fullName>
    </submittedName>
</protein>
<proteinExistence type="predicted"/>
<evidence type="ECO:0000313" key="2">
    <source>
        <dbReference type="EMBL" id="KAF6326436.1"/>
    </source>
</evidence>
<evidence type="ECO:0000256" key="1">
    <source>
        <dbReference type="SAM" id="SignalP"/>
    </source>
</evidence>